<protein>
    <recommendedName>
        <fullName evidence="4">TraB family protein</fullName>
    </recommendedName>
</protein>
<evidence type="ECO:0008006" key="4">
    <source>
        <dbReference type="Google" id="ProtNLM"/>
    </source>
</evidence>
<comment type="caution">
    <text evidence="2">The sequence shown here is derived from an EMBL/GenBank/DDBJ whole genome shotgun (WGS) entry which is preliminary data.</text>
</comment>
<evidence type="ECO:0000313" key="2">
    <source>
        <dbReference type="EMBL" id="GFH48495.1"/>
    </source>
</evidence>
<reference evidence="2 3" key="1">
    <citation type="journal article" date="2021" name="Sci. Rep.">
        <title>The genome of the diatom Chaetoceros tenuissimus carries an ancient integrated fragment of an extant virus.</title>
        <authorList>
            <person name="Hongo Y."/>
            <person name="Kimura K."/>
            <person name="Takaki Y."/>
            <person name="Yoshida Y."/>
            <person name="Baba S."/>
            <person name="Kobayashi G."/>
            <person name="Nagasaki K."/>
            <person name="Hano T."/>
            <person name="Tomaru Y."/>
        </authorList>
    </citation>
    <scope>NUCLEOTIDE SEQUENCE [LARGE SCALE GENOMIC DNA]</scope>
    <source>
        <strain evidence="2 3">NIES-3715</strain>
    </source>
</reference>
<keyword evidence="3" id="KW-1185">Reference proteome</keyword>
<keyword evidence="1" id="KW-0732">Signal</keyword>
<proteinExistence type="predicted"/>
<dbReference type="EMBL" id="BLLK01000028">
    <property type="protein sequence ID" value="GFH48495.1"/>
    <property type="molecule type" value="Genomic_DNA"/>
</dbReference>
<accession>A0AAD3CPM7</accession>
<dbReference type="PANTHER" id="PTHR21530:SF7">
    <property type="entry name" value="TRAB DOMAIN-CONTAINING PROTEIN"/>
    <property type="match status" value="1"/>
</dbReference>
<sequence>MRSLLIVPLLSFLLFAENCFAFQPALRLLGSHRRLTHLASAASTTISKDNVSTQQPPQIIKFQEPKTNTTVVLIGTMHYNPQSIATVTNTVQNLANEKSLASVLVESCDVRWNTTMELLKTKRGQIFEPVLMSEMKAASDVAMENGIPVVLGDQRINVTGDMLGETFRETFVELANPFGGGWGRLINEFQQKAEIALPSGDGYLNAKSILDPRLLIAAPVSFAKYPLSFLARNPISTSIVFAFIGALTVLDATTSGDVSFMDASIEEQIISILSSFAVAGLEFALFGRLMVQVLLYERNEIIAKNILEQCRLYSRSGNTSTMNIDDTLSSSPLSKLFSFMTSNDTNDRKVSQPIDQEFETIYVPDSPQINTVVNKDGERIVLAVLGMAHCNGIVKLLREELVE</sequence>
<dbReference type="Proteomes" id="UP001054902">
    <property type="component" value="Unassembled WGS sequence"/>
</dbReference>
<dbReference type="PANTHER" id="PTHR21530">
    <property type="entry name" value="PHEROMONE SHUTDOWN PROTEIN"/>
    <property type="match status" value="1"/>
</dbReference>
<name>A0AAD3CPM7_9STRA</name>
<gene>
    <name evidence="2" type="ORF">CTEN210_04971</name>
</gene>
<evidence type="ECO:0000313" key="3">
    <source>
        <dbReference type="Proteomes" id="UP001054902"/>
    </source>
</evidence>
<feature type="signal peptide" evidence="1">
    <location>
        <begin position="1"/>
        <end position="21"/>
    </location>
</feature>
<evidence type="ECO:0000256" key="1">
    <source>
        <dbReference type="SAM" id="SignalP"/>
    </source>
</evidence>
<dbReference type="AlphaFoldDB" id="A0AAD3CPM7"/>
<organism evidence="2 3">
    <name type="scientific">Chaetoceros tenuissimus</name>
    <dbReference type="NCBI Taxonomy" id="426638"/>
    <lineage>
        <taxon>Eukaryota</taxon>
        <taxon>Sar</taxon>
        <taxon>Stramenopiles</taxon>
        <taxon>Ochrophyta</taxon>
        <taxon>Bacillariophyta</taxon>
        <taxon>Coscinodiscophyceae</taxon>
        <taxon>Chaetocerotophycidae</taxon>
        <taxon>Chaetocerotales</taxon>
        <taxon>Chaetocerotaceae</taxon>
        <taxon>Chaetoceros</taxon>
    </lineage>
</organism>
<dbReference type="InterPro" id="IPR046345">
    <property type="entry name" value="TraB_PrgY-like"/>
</dbReference>
<feature type="chain" id="PRO_5042116739" description="TraB family protein" evidence="1">
    <location>
        <begin position="22"/>
        <end position="403"/>
    </location>
</feature>